<comment type="caution">
    <text evidence="7">The sequence shown here is derived from an EMBL/GenBank/DDBJ whole genome shotgun (WGS) entry which is preliminary data.</text>
</comment>
<feature type="compositionally biased region" description="Acidic residues" evidence="4">
    <location>
        <begin position="105"/>
        <end position="128"/>
    </location>
</feature>
<accession>A0AAE2BIT4</accession>
<keyword evidence="5" id="KW-1133">Transmembrane helix</keyword>
<feature type="compositionally biased region" description="Basic and acidic residues" evidence="4">
    <location>
        <begin position="89"/>
        <end position="99"/>
    </location>
</feature>
<keyword evidence="8" id="KW-1185">Reference proteome</keyword>
<evidence type="ECO:0000256" key="1">
    <source>
        <dbReference type="ARBA" id="ARBA00006644"/>
    </source>
</evidence>
<feature type="domain" description="Sugar phosphate transporter" evidence="6">
    <location>
        <begin position="444"/>
        <end position="608"/>
    </location>
</feature>
<keyword evidence="3" id="KW-0508">mRNA splicing</keyword>
<name>A0AAE2BIT4_9LAMI</name>
<dbReference type="EMBL" id="JACGWL010000015">
    <property type="protein sequence ID" value="KAK4386884.1"/>
    <property type="molecule type" value="Genomic_DNA"/>
</dbReference>
<keyword evidence="5" id="KW-0472">Membrane</keyword>
<evidence type="ECO:0000313" key="7">
    <source>
        <dbReference type="EMBL" id="KAK4386884.1"/>
    </source>
</evidence>
<feature type="region of interest" description="Disordered" evidence="4">
    <location>
        <begin position="1"/>
        <end position="128"/>
    </location>
</feature>
<feature type="compositionally biased region" description="Basic and acidic residues" evidence="4">
    <location>
        <begin position="143"/>
        <end position="166"/>
    </location>
</feature>
<evidence type="ECO:0000259" key="6">
    <source>
        <dbReference type="Pfam" id="PF03151"/>
    </source>
</evidence>
<dbReference type="InterPro" id="IPR004853">
    <property type="entry name" value="Sugar_P_trans_dom"/>
</dbReference>
<keyword evidence="2" id="KW-0507">mRNA processing</keyword>
<dbReference type="Pfam" id="PF04889">
    <property type="entry name" value="Cwf_Cwc_15"/>
    <property type="match status" value="1"/>
</dbReference>
<evidence type="ECO:0000313" key="8">
    <source>
        <dbReference type="Proteomes" id="UP001289374"/>
    </source>
</evidence>
<sequence>MTTAARPTWAPAKGGNEQGGTRIFGPSQKYSSRDIASHTTLKPRKDGQDTQDELQRRNLREELEDRERRHFSSKEDRDCRKGGHLLLEGARREIEDRIVPRSVDADDADVDVQSDDSDEDEDDDDGDDEEALLAELERLRKEKAEQKEREEQEKQEEELKAKEEQLLRGNPLLNNPTSFSVKRRWDDDVVFKNQARGETKTPKRFINDTIRNDFHRKFLQKLLTNDSSGVNLFLRLFLAKRKNGNLSKALCVKEDTDDEMMNFWNFSGRNLQIVVVLFRLFDIFRQMHLWACSIFCWDEAEDSSKEKTVMQAKQVVHWKKSEALFTMSFGHQKAPSANNNVFVVRLCDVLQFYGCCRNNSGKQIVSSSGSFIFDMLHRQHRAFSMLPVSPPSKSTPFSSLFALGAVMAFASGLANTSLKHNRWLKLLSLQPLLQLSLYFSERSYPSARSSLIVVSFGVAIATVTDLEFNLFGACVAVAWIVPSAINKILWSNLQQQGNWTALALMWKTTPVMIFFLVALMPWLDPPGVLSFKWDATNGTAILISALLGFLLQWSGALALGATSATSHVVLGQFKTCVILLGGYLLFDSDPGIVSIIGAVLALCGMSVYTSLNLKGTGEKASTCFQAKTYLL</sequence>
<dbReference type="GO" id="GO:0003723">
    <property type="term" value="F:RNA binding"/>
    <property type="evidence" value="ECO:0007669"/>
    <property type="project" value="TreeGrafter"/>
</dbReference>
<comment type="similarity">
    <text evidence="1">Belongs to the CWC15 family.</text>
</comment>
<evidence type="ECO:0000256" key="5">
    <source>
        <dbReference type="SAM" id="Phobius"/>
    </source>
</evidence>
<evidence type="ECO:0000256" key="3">
    <source>
        <dbReference type="ARBA" id="ARBA00023187"/>
    </source>
</evidence>
<protein>
    <submittedName>
        <fullName evidence="7">Nucleotide-sugar uncharacterized transporter 2</fullName>
    </submittedName>
</protein>
<evidence type="ECO:0000256" key="4">
    <source>
        <dbReference type="SAM" id="MobiDB-lite"/>
    </source>
</evidence>
<organism evidence="7 8">
    <name type="scientific">Sesamum angolense</name>
    <dbReference type="NCBI Taxonomy" id="2727404"/>
    <lineage>
        <taxon>Eukaryota</taxon>
        <taxon>Viridiplantae</taxon>
        <taxon>Streptophyta</taxon>
        <taxon>Embryophyta</taxon>
        <taxon>Tracheophyta</taxon>
        <taxon>Spermatophyta</taxon>
        <taxon>Magnoliopsida</taxon>
        <taxon>eudicotyledons</taxon>
        <taxon>Gunneridae</taxon>
        <taxon>Pentapetalae</taxon>
        <taxon>asterids</taxon>
        <taxon>lamiids</taxon>
        <taxon>Lamiales</taxon>
        <taxon>Pedaliaceae</taxon>
        <taxon>Sesamum</taxon>
    </lineage>
</organism>
<dbReference type="Pfam" id="PF03151">
    <property type="entry name" value="TPT"/>
    <property type="match status" value="1"/>
</dbReference>
<feature type="transmembrane region" description="Helical" evidence="5">
    <location>
        <begin position="501"/>
        <end position="520"/>
    </location>
</feature>
<dbReference type="GO" id="GO:0071013">
    <property type="term" value="C:catalytic step 2 spliceosome"/>
    <property type="evidence" value="ECO:0007669"/>
    <property type="project" value="TreeGrafter"/>
</dbReference>
<dbReference type="GO" id="GO:0045292">
    <property type="term" value="P:mRNA cis splicing, via spliceosome"/>
    <property type="evidence" value="ECO:0007669"/>
    <property type="project" value="TreeGrafter"/>
</dbReference>
<feature type="transmembrane region" description="Helical" evidence="5">
    <location>
        <begin position="540"/>
        <end position="561"/>
    </location>
</feature>
<dbReference type="InterPro" id="IPR006973">
    <property type="entry name" value="Cwf_Cwc_15"/>
</dbReference>
<feature type="region of interest" description="Disordered" evidence="4">
    <location>
        <begin position="143"/>
        <end position="173"/>
    </location>
</feature>
<reference evidence="7" key="1">
    <citation type="submission" date="2020-06" db="EMBL/GenBank/DDBJ databases">
        <authorList>
            <person name="Li T."/>
            <person name="Hu X."/>
            <person name="Zhang T."/>
            <person name="Song X."/>
            <person name="Zhang H."/>
            <person name="Dai N."/>
            <person name="Sheng W."/>
            <person name="Hou X."/>
            <person name="Wei L."/>
        </authorList>
    </citation>
    <scope>NUCLEOTIDE SEQUENCE</scope>
    <source>
        <strain evidence="7">K16</strain>
        <tissue evidence="7">Leaf</tissue>
    </source>
</reference>
<reference evidence="7" key="2">
    <citation type="journal article" date="2024" name="Plant">
        <title>Genomic evolution and insights into agronomic trait innovations of Sesamum species.</title>
        <authorList>
            <person name="Miao H."/>
            <person name="Wang L."/>
            <person name="Qu L."/>
            <person name="Liu H."/>
            <person name="Sun Y."/>
            <person name="Le M."/>
            <person name="Wang Q."/>
            <person name="Wei S."/>
            <person name="Zheng Y."/>
            <person name="Lin W."/>
            <person name="Duan Y."/>
            <person name="Cao H."/>
            <person name="Xiong S."/>
            <person name="Wang X."/>
            <person name="Wei L."/>
            <person name="Li C."/>
            <person name="Ma Q."/>
            <person name="Ju M."/>
            <person name="Zhao R."/>
            <person name="Li G."/>
            <person name="Mu C."/>
            <person name="Tian Q."/>
            <person name="Mei H."/>
            <person name="Zhang T."/>
            <person name="Gao T."/>
            <person name="Zhang H."/>
        </authorList>
    </citation>
    <scope>NUCLEOTIDE SEQUENCE</scope>
    <source>
        <strain evidence="7">K16</strain>
    </source>
</reference>
<proteinExistence type="inferred from homology"/>
<gene>
    <name evidence="7" type="ORF">Sango_2559000</name>
</gene>
<dbReference type="AlphaFoldDB" id="A0AAE2BIT4"/>
<dbReference type="PANTHER" id="PTHR12718:SF2">
    <property type="entry name" value="SPLICEOSOME-ASSOCIATED PROTEIN CWC15 HOMOLOG"/>
    <property type="match status" value="1"/>
</dbReference>
<keyword evidence="5" id="KW-0812">Transmembrane</keyword>
<evidence type="ECO:0000256" key="2">
    <source>
        <dbReference type="ARBA" id="ARBA00022664"/>
    </source>
</evidence>
<feature type="compositionally biased region" description="Basic and acidic residues" evidence="4">
    <location>
        <begin position="43"/>
        <end position="81"/>
    </location>
</feature>
<dbReference type="PANTHER" id="PTHR12718">
    <property type="entry name" value="CELL CYCLE CONTROL PROTEIN CWF15"/>
    <property type="match status" value="1"/>
</dbReference>
<feature type="transmembrane region" description="Helical" evidence="5">
    <location>
        <begin position="568"/>
        <end position="586"/>
    </location>
</feature>
<feature type="transmembrane region" description="Helical" evidence="5">
    <location>
        <begin position="592"/>
        <end position="611"/>
    </location>
</feature>
<dbReference type="Proteomes" id="UP001289374">
    <property type="component" value="Unassembled WGS sequence"/>
</dbReference>